<protein>
    <recommendedName>
        <fullName evidence="4">Telomerase RNA component interacting RNase</fullName>
    </recommendedName>
</protein>
<evidence type="ECO:0000256" key="1">
    <source>
        <dbReference type="SAM" id="MobiDB-lite"/>
    </source>
</evidence>
<name>A0AAE1KVX0_PETCI</name>
<dbReference type="GO" id="GO:0008409">
    <property type="term" value="F:5'-3' exonuclease activity"/>
    <property type="evidence" value="ECO:0007669"/>
    <property type="project" value="InterPro"/>
</dbReference>
<dbReference type="AlphaFoldDB" id="A0AAE1KVX0"/>
<dbReference type="EMBL" id="JAWQEG010000625">
    <property type="protein sequence ID" value="KAK3887496.1"/>
    <property type="molecule type" value="Genomic_DNA"/>
</dbReference>
<dbReference type="GO" id="GO:0008408">
    <property type="term" value="F:3'-5' exonuclease activity"/>
    <property type="evidence" value="ECO:0007669"/>
    <property type="project" value="InterPro"/>
</dbReference>
<feature type="compositionally biased region" description="Basic and acidic residues" evidence="1">
    <location>
        <begin position="110"/>
        <end position="125"/>
    </location>
</feature>
<evidence type="ECO:0008006" key="4">
    <source>
        <dbReference type="Google" id="ProtNLM"/>
    </source>
</evidence>
<dbReference type="InterPro" id="IPR038838">
    <property type="entry name" value="TRIR"/>
</dbReference>
<feature type="compositionally biased region" description="Low complexity" evidence="1">
    <location>
        <begin position="1"/>
        <end position="14"/>
    </location>
</feature>
<feature type="compositionally biased region" description="Basic and acidic residues" evidence="1">
    <location>
        <begin position="43"/>
        <end position="56"/>
    </location>
</feature>
<reference evidence="2" key="1">
    <citation type="submission" date="2023-10" db="EMBL/GenBank/DDBJ databases">
        <title>Genome assemblies of two species of porcelain crab, Petrolisthes cinctipes and Petrolisthes manimaculis (Anomura: Porcellanidae).</title>
        <authorList>
            <person name="Angst P."/>
        </authorList>
    </citation>
    <scope>NUCLEOTIDE SEQUENCE</scope>
    <source>
        <strain evidence="2">PB745_01</strain>
        <tissue evidence="2">Gill</tissue>
    </source>
</reference>
<comment type="caution">
    <text evidence="2">The sequence shown here is derived from an EMBL/GenBank/DDBJ whole genome shotgun (WGS) entry which is preliminary data.</text>
</comment>
<sequence>MADLSSSQHQYSSSDSREDSQDGTKQQQGASNIFRNDGSFMEMFKKMQEEQKKDGEETGGGGGVSPGQTPQQHDPTTQAKEQPKKTTLSFVGKRRGGRILATGMVKKQRKEPQDKKEAPTEEGKTDAWSQYMNEVRKYKEQSCEEEGKRRPLVK</sequence>
<accession>A0AAE1KVX0</accession>
<keyword evidence="3" id="KW-1185">Reference proteome</keyword>
<dbReference type="Proteomes" id="UP001286313">
    <property type="component" value="Unassembled WGS sequence"/>
</dbReference>
<proteinExistence type="predicted"/>
<gene>
    <name evidence="2" type="ORF">Pcinc_008408</name>
</gene>
<feature type="compositionally biased region" description="Polar residues" evidence="1">
    <location>
        <begin position="73"/>
        <end position="89"/>
    </location>
</feature>
<feature type="compositionally biased region" description="Polar residues" evidence="1">
    <location>
        <begin position="23"/>
        <end position="34"/>
    </location>
</feature>
<evidence type="ECO:0000313" key="3">
    <source>
        <dbReference type="Proteomes" id="UP001286313"/>
    </source>
</evidence>
<dbReference type="PANTHER" id="PTHR34753">
    <property type="entry name" value="TELOMERASE RNA COMPONENT INTERACTING RNASE"/>
    <property type="match status" value="1"/>
</dbReference>
<feature type="region of interest" description="Disordered" evidence="1">
    <location>
        <begin position="1"/>
        <end position="129"/>
    </location>
</feature>
<dbReference type="PANTHER" id="PTHR34753:SF1">
    <property type="entry name" value="TELOMERASE RNA COMPONENT INTERACTING RNASE"/>
    <property type="match status" value="1"/>
</dbReference>
<organism evidence="2 3">
    <name type="scientific">Petrolisthes cinctipes</name>
    <name type="common">Flat porcelain crab</name>
    <dbReference type="NCBI Taxonomy" id="88211"/>
    <lineage>
        <taxon>Eukaryota</taxon>
        <taxon>Metazoa</taxon>
        <taxon>Ecdysozoa</taxon>
        <taxon>Arthropoda</taxon>
        <taxon>Crustacea</taxon>
        <taxon>Multicrustacea</taxon>
        <taxon>Malacostraca</taxon>
        <taxon>Eumalacostraca</taxon>
        <taxon>Eucarida</taxon>
        <taxon>Decapoda</taxon>
        <taxon>Pleocyemata</taxon>
        <taxon>Anomura</taxon>
        <taxon>Galatheoidea</taxon>
        <taxon>Porcellanidae</taxon>
        <taxon>Petrolisthes</taxon>
    </lineage>
</organism>
<evidence type="ECO:0000313" key="2">
    <source>
        <dbReference type="EMBL" id="KAK3887496.1"/>
    </source>
</evidence>